<dbReference type="Pfam" id="PF13649">
    <property type="entry name" value="Methyltransf_25"/>
    <property type="match status" value="1"/>
</dbReference>
<keyword evidence="3" id="KW-0489">Methyltransferase</keyword>
<dbReference type="Gene3D" id="3.40.50.150">
    <property type="entry name" value="Vaccinia Virus protein VP39"/>
    <property type="match status" value="1"/>
</dbReference>
<dbReference type="OrthoDB" id="3172472at2"/>
<name>A0A562IC75_MICOL</name>
<accession>A0A562IC75</accession>
<feature type="domain" description="Methyltransferase" evidence="2">
    <location>
        <begin position="43"/>
        <end position="136"/>
    </location>
</feature>
<dbReference type="EMBL" id="VLKE01000001">
    <property type="protein sequence ID" value="TWH68590.1"/>
    <property type="molecule type" value="Genomic_DNA"/>
</dbReference>
<dbReference type="SUPFAM" id="SSF53335">
    <property type="entry name" value="S-adenosyl-L-methionine-dependent methyltransferases"/>
    <property type="match status" value="1"/>
</dbReference>
<protein>
    <submittedName>
        <fullName evidence="3">Methyltransferase family protein</fullName>
    </submittedName>
</protein>
<dbReference type="GO" id="GO:0008168">
    <property type="term" value="F:methyltransferase activity"/>
    <property type="evidence" value="ECO:0007669"/>
    <property type="project" value="UniProtKB-KW"/>
</dbReference>
<sequence length="249" mass="27856">MITHAYYREKLASVYDRMYPFIEVDTGHTVDLLSRLVPPPARVLELGVGTGRLALPLADAGYRVRGIDGSAAMLARLKEKDPEGRVEVELADFTSSHTGGTYDLIFTVLNTFFSAVTREQQLGCLRLVREQLEPEGRFLMEVFEPTLFHGLDQPSFSVRHLGDKGVMLDMLSVDRSRQLMVGTHTVIDGGVPETTQHVVRYAFPSELDLLAELSGLRLVDRWGDFTGQPFTSASHRHVSVYARADHEPR</sequence>
<gene>
    <name evidence="3" type="ORF">JD77_03587</name>
</gene>
<dbReference type="InterPro" id="IPR029063">
    <property type="entry name" value="SAM-dependent_MTases_sf"/>
</dbReference>
<keyword evidence="4" id="KW-1185">Reference proteome</keyword>
<keyword evidence="1 3" id="KW-0808">Transferase</keyword>
<dbReference type="CDD" id="cd02440">
    <property type="entry name" value="AdoMet_MTases"/>
    <property type="match status" value="1"/>
</dbReference>
<evidence type="ECO:0000259" key="2">
    <source>
        <dbReference type="Pfam" id="PF13649"/>
    </source>
</evidence>
<evidence type="ECO:0000313" key="3">
    <source>
        <dbReference type="EMBL" id="TWH68590.1"/>
    </source>
</evidence>
<dbReference type="Proteomes" id="UP000319825">
    <property type="component" value="Unassembled WGS sequence"/>
</dbReference>
<comment type="caution">
    <text evidence="3">The sequence shown here is derived from an EMBL/GenBank/DDBJ whole genome shotgun (WGS) entry which is preliminary data.</text>
</comment>
<dbReference type="PANTHER" id="PTHR43861">
    <property type="entry name" value="TRANS-ACONITATE 2-METHYLTRANSFERASE-RELATED"/>
    <property type="match status" value="1"/>
</dbReference>
<organism evidence="3 4">
    <name type="scientific">Micromonospora olivasterospora</name>
    <dbReference type="NCBI Taxonomy" id="1880"/>
    <lineage>
        <taxon>Bacteria</taxon>
        <taxon>Bacillati</taxon>
        <taxon>Actinomycetota</taxon>
        <taxon>Actinomycetes</taxon>
        <taxon>Micromonosporales</taxon>
        <taxon>Micromonosporaceae</taxon>
        <taxon>Micromonospora</taxon>
    </lineage>
</organism>
<dbReference type="RefSeq" id="WP_145775363.1">
    <property type="nucleotide sequence ID" value="NZ_BAAATQ010000104.1"/>
</dbReference>
<reference evidence="3 4" key="1">
    <citation type="submission" date="2019-07" db="EMBL/GenBank/DDBJ databases">
        <title>R&amp;d 2014.</title>
        <authorList>
            <person name="Klenk H.-P."/>
        </authorList>
    </citation>
    <scope>NUCLEOTIDE SEQUENCE [LARGE SCALE GENOMIC DNA]</scope>
    <source>
        <strain evidence="3 4">DSM 43868</strain>
    </source>
</reference>
<evidence type="ECO:0000313" key="4">
    <source>
        <dbReference type="Proteomes" id="UP000319825"/>
    </source>
</evidence>
<dbReference type="InterPro" id="IPR041698">
    <property type="entry name" value="Methyltransf_25"/>
</dbReference>
<proteinExistence type="predicted"/>
<dbReference type="AlphaFoldDB" id="A0A562IC75"/>
<evidence type="ECO:0000256" key="1">
    <source>
        <dbReference type="ARBA" id="ARBA00022679"/>
    </source>
</evidence>
<dbReference type="GO" id="GO:0032259">
    <property type="term" value="P:methylation"/>
    <property type="evidence" value="ECO:0007669"/>
    <property type="project" value="UniProtKB-KW"/>
</dbReference>